<dbReference type="InParanoid" id="A0A068UTT4"/>
<dbReference type="GO" id="GO:0005768">
    <property type="term" value="C:endosome"/>
    <property type="evidence" value="ECO:0007669"/>
    <property type="project" value="TreeGrafter"/>
</dbReference>
<dbReference type="Gramene" id="CDP11654">
    <property type="protein sequence ID" value="CDP11654"/>
    <property type="gene ID" value="GSCOC_T00034060001"/>
</dbReference>
<keyword evidence="3" id="KW-1185">Reference proteome</keyword>
<proteinExistence type="predicted"/>
<dbReference type="SUPFAM" id="SSF51182">
    <property type="entry name" value="RmlC-like cupins"/>
    <property type="match status" value="1"/>
</dbReference>
<name>A0A068UTT4_COFCA</name>
<dbReference type="Proteomes" id="UP000295252">
    <property type="component" value="Chromosome VIII"/>
</dbReference>
<sequence>MANPPSRRTSSSSSSSSPYSGSNYLLPISDTNNNNNQFQSQATAATATIRLVNSIKIFLRKPHAFPFLLSIFLFLTWVSLRIQHHQHPRSDFNTWALKLGNKGKDEDANLVRFHSMSSSIVKDKRGWFVDPVSLGLQAGISGGATNCASVHIGEIRAGGVRGNHRHHSCNETFVIWGAKTLFRLENNLVDKGYAEVIVGADEVAVAASPSGKAHALVNLDALRSTFFLGCQDNIINYNDSTSDFNVWKDI</sequence>
<dbReference type="AlphaFoldDB" id="A0A068UTT4"/>
<dbReference type="FunCoup" id="A0A068UTT4">
    <property type="interactions" value="685"/>
</dbReference>
<dbReference type="PhylomeDB" id="A0A068UTT4"/>
<dbReference type="STRING" id="49390.A0A068UTT4"/>
<feature type="region of interest" description="Disordered" evidence="1">
    <location>
        <begin position="1"/>
        <end position="20"/>
    </location>
</feature>
<dbReference type="OMA" id="HHSCNET"/>
<dbReference type="InterPro" id="IPR011051">
    <property type="entry name" value="RmlC_Cupin_sf"/>
</dbReference>
<dbReference type="PANTHER" id="PTHR37742:SF1">
    <property type="entry name" value="OS01G0810200 PROTEIN"/>
    <property type="match status" value="1"/>
</dbReference>
<evidence type="ECO:0000313" key="2">
    <source>
        <dbReference type="EMBL" id="CDP11654.1"/>
    </source>
</evidence>
<dbReference type="OrthoDB" id="2017432at2759"/>
<gene>
    <name evidence="2" type="ORF">GSCOC_T00034060001</name>
</gene>
<evidence type="ECO:0008006" key="4">
    <source>
        <dbReference type="Google" id="ProtNLM"/>
    </source>
</evidence>
<organism evidence="2 3">
    <name type="scientific">Coffea canephora</name>
    <name type="common">Robusta coffee</name>
    <dbReference type="NCBI Taxonomy" id="49390"/>
    <lineage>
        <taxon>Eukaryota</taxon>
        <taxon>Viridiplantae</taxon>
        <taxon>Streptophyta</taxon>
        <taxon>Embryophyta</taxon>
        <taxon>Tracheophyta</taxon>
        <taxon>Spermatophyta</taxon>
        <taxon>Magnoliopsida</taxon>
        <taxon>eudicotyledons</taxon>
        <taxon>Gunneridae</taxon>
        <taxon>Pentapetalae</taxon>
        <taxon>asterids</taxon>
        <taxon>lamiids</taxon>
        <taxon>Gentianales</taxon>
        <taxon>Rubiaceae</taxon>
        <taxon>Ixoroideae</taxon>
        <taxon>Gardenieae complex</taxon>
        <taxon>Bertiereae - Coffeeae clade</taxon>
        <taxon>Coffeeae</taxon>
        <taxon>Coffea</taxon>
    </lineage>
</organism>
<dbReference type="InterPro" id="IPR014710">
    <property type="entry name" value="RmlC-like_jellyroll"/>
</dbReference>
<evidence type="ECO:0000256" key="1">
    <source>
        <dbReference type="SAM" id="MobiDB-lite"/>
    </source>
</evidence>
<dbReference type="PANTHER" id="PTHR37742">
    <property type="entry name" value="OS01G0810200 PROTEIN"/>
    <property type="match status" value="1"/>
</dbReference>
<reference evidence="3" key="1">
    <citation type="journal article" date="2014" name="Science">
        <title>The coffee genome provides insight into the convergent evolution of caffeine biosynthesis.</title>
        <authorList>
            <person name="Denoeud F."/>
            <person name="Carretero-Paulet L."/>
            <person name="Dereeper A."/>
            <person name="Droc G."/>
            <person name="Guyot R."/>
            <person name="Pietrella M."/>
            <person name="Zheng C."/>
            <person name="Alberti A."/>
            <person name="Anthony F."/>
            <person name="Aprea G."/>
            <person name="Aury J.M."/>
            <person name="Bento P."/>
            <person name="Bernard M."/>
            <person name="Bocs S."/>
            <person name="Campa C."/>
            <person name="Cenci A."/>
            <person name="Combes M.C."/>
            <person name="Crouzillat D."/>
            <person name="Da Silva C."/>
            <person name="Daddiego L."/>
            <person name="De Bellis F."/>
            <person name="Dussert S."/>
            <person name="Garsmeur O."/>
            <person name="Gayraud T."/>
            <person name="Guignon V."/>
            <person name="Jahn K."/>
            <person name="Jamilloux V."/>
            <person name="Joet T."/>
            <person name="Labadie K."/>
            <person name="Lan T."/>
            <person name="Leclercq J."/>
            <person name="Lepelley M."/>
            <person name="Leroy T."/>
            <person name="Li L.T."/>
            <person name="Librado P."/>
            <person name="Lopez L."/>
            <person name="Munoz A."/>
            <person name="Noel B."/>
            <person name="Pallavicini A."/>
            <person name="Perrotta G."/>
            <person name="Poncet V."/>
            <person name="Pot D."/>
            <person name="Priyono X."/>
            <person name="Rigoreau M."/>
            <person name="Rouard M."/>
            <person name="Rozas J."/>
            <person name="Tranchant-Dubreuil C."/>
            <person name="VanBuren R."/>
            <person name="Zhang Q."/>
            <person name="Andrade A.C."/>
            <person name="Argout X."/>
            <person name="Bertrand B."/>
            <person name="de Kochko A."/>
            <person name="Graziosi G."/>
            <person name="Henry R.J."/>
            <person name="Jayarama X."/>
            <person name="Ming R."/>
            <person name="Nagai C."/>
            <person name="Rounsley S."/>
            <person name="Sankoff D."/>
            <person name="Giuliano G."/>
            <person name="Albert V.A."/>
            <person name="Wincker P."/>
            <person name="Lashermes P."/>
        </authorList>
    </citation>
    <scope>NUCLEOTIDE SEQUENCE [LARGE SCALE GENOMIC DNA]</scope>
    <source>
        <strain evidence="3">cv. DH200-94</strain>
    </source>
</reference>
<protein>
    <recommendedName>
        <fullName evidence="4">Cupin type-1 domain-containing protein</fullName>
    </recommendedName>
</protein>
<accession>A0A068UTT4</accession>
<dbReference type="GO" id="GO:0005802">
    <property type="term" value="C:trans-Golgi network"/>
    <property type="evidence" value="ECO:0007669"/>
    <property type="project" value="TreeGrafter"/>
</dbReference>
<dbReference type="EMBL" id="HG739142">
    <property type="protein sequence ID" value="CDP11654.1"/>
    <property type="molecule type" value="Genomic_DNA"/>
</dbReference>
<dbReference type="Gene3D" id="2.60.120.10">
    <property type="entry name" value="Jelly Rolls"/>
    <property type="match status" value="1"/>
</dbReference>
<evidence type="ECO:0000313" key="3">
    <source>
        <dbReference type="Proteomes" id="UP000295252"/>
    </source>
</evidence>